<keyword evidence="5 9" id="KW-0479">Metal-binding</keyword>
<accession>A0A932VPM0</accession>
<protein>
    <recommendedName>
        <fullName evidence="9 10">2,3-bisphosphoglycerate-independent phosphoglycerate mutase</fullName>
        <shortName evidence="9">BPG-independent PGAM</shortName>
        <shortName evidence="9">Phosphoglyceromutase</shortName>
        <shortName evidence="9">iPGM</shortName>
        <ecNumber evidence="9 10">5.4.2.12</ecNumber>
    </recommendedName>
</protein>
<evidence type="ECO:0000256" key="12">
    <source>
        <dbReference type="PIRSR" id="PIRSR001492-3"/>
    </source>
</evidence>
<dbReference type="HAMAP" id="MF_01038">
    <property type="entry name" value="GpmI"/>
    <property type="match status" value="1"/>
</dbReference>
<feature type="binding site" evidence="9 12">
    <location>
        <position position="395"/>
    </location>
    <ligand>
        <name>Mn(2+)</name>
        <dbReference type="ChEBI" id="CHEBI:29035"/>
        <label>1</label>
    </ligand>
</feature>
<dbReference type="PANTHER" id="PTHR31637:SF0">
    <property type="entry name" value="2,3-BISPHOSPHOGLYCERATE-INDEPENDENT PHOSPHOGLYCERATE MUTASE"/>
    <property type="match status" value="1"/>
</dbReference>
<evidence type="ECO:0000259" key="14">
    <source>
        <dbReference type="Pfam" id="PF06415"/>
    </source>
</evidence>
<feature type="binding site" evidence="9 12">
    <location>
        <position position="437"/>
    </location>
    <ligand>
        <name>Mn(2+)</name>
        <dbReference type="ChEBI" id="CHEBI:29035"/>
        <label>2</label>
    </ligand>
</feature>
<evidence type="ECO:0000256" key="5">
    <source>
        <dbReference type="ARBA" id="ARBA00022723"/>
    </source>
</evidence>
<dbReference type="EMBL" id="JACQCR010000035">
    <property type="protein sequence ID" value="MBI3631017.1"/>
    <property type="molecule type" value="Genomic_DNA"/>
</dbReference>
<evidence type="ECO:0000256" key="7">
    <source>
        <dbReference type="ARBA" id="ARBA00023211"/>
    </source>
</evidence>
<feature type="domain" description="Metalloenzyme" evidence="13">
    <location>
        <begin position="4"/>
        <end position="505"/>
    </location>
</feature>
<dbReference type="CDD" id="cd16010">
    <property type="entry name" value="iPGM"/>
    <property type="match status" value="1"/>
</dbReference>
<feature type="binding site" evidence="9 12">
    <location>
        <position position="12"/>
    </location>
    <ligand>
        <name>Mn(2+)</name>
        <dbReference type="ChEBI" id="CHEBI:29035"/>
        <label>2</label>
    </ligand>
</feature>
<organism evidence="15 16">
    <name type="scientific">Candidatus Sungiibacteriota bacterium</name>
    <dbReference type="NCBI Taxonomy" id="2750080"/>
    <lineage>
        <taxon>Bacteria</taxon>
        <taxon>Candidatus Sungiibacteriota</taxon>
    </lineage>
</organism>
<sequence>MKYKPLILVILDGLGVSFEKQGNPAAVAATPTLRELERNFPFTSIQASGSAVGLPWGEAGNSEVGHLTMGAGRVIYHHLPRIINAISDGSFFINPAFLRAAEHLRASGGRMHIAGLVSSGSVHSYLDHLGALLEFAKRQEIAPVYLHVFTDGKDAPPKGGEKFLRVFQERAGREFPAARIATLVGRFYAMDRDEKWDRTRRAYELLTTGAGRAIASVPEYLASSYDAGGSDEFIEPAVADPDGIIREHDALIFFNFREDSMRQITHAFVDDEFDKFPRAKVQDLEVVTMTEYEGDLSALAAFPALDIRWPLARVLADAGLRHLHIAETEKYAHVTYFFNGGVEKPFVGEDRILVPSQTTAHFDQTPEMRSPEITARILDDFSVYDVVIANFANADMVGHSGNFSAAVAAVEALDIALGKLTEAVLGGGGVMLVTADHGNVERKQDLLSGEKMTQHSVNPVPFFLVGQKFRRETPRTDQEIARQKSDIGGILTDVAPTILALLEIEKPLEMTGLNLLPFLSQQS</sequence>
<reference evidence="15" key="1">
    <citation type="submission" date="2020-07" db="EMBL/GenBank/DDBJ databases">
        <title>Huge and variable diversity of episymbiotic CPR bacteria and DPANN archaea in groundwater ecosystems.</title>
        <authorList>
            <person name="He C.Y."/>
            <person name="Keren R."/>
            <person name="Whittaker M."/>
            <person name="Farag I.F."/>
            <person name="Doudna J."/>
            <person name="Cate J.H.D."/>
            <person name="Banfield J.F."/>
        </authorList>
    </citation>
    <scope>NUCLEOTIDE SEQUENCE</scope>
    <source>
        <strain evidence="15">NC_groundwater_973_Pr1_S-0.2um_54_13</strain>
    </source>
</reference>
<gene>
    <name evidence="9" type="primary">gpmI</name>
    <name evidence="15" type="ORF">HY221_01650</name>
</gene>
<evidence type="ECO:0000313" key="15">
    <source>
        <dbReference type="EMBL" id="MBI3631017.1"/>
    </source>
</evidence>
<comment type="catalytic activity">
    <reaction evidence="1 9">
        <text>(2R)-2-phosphoglycerate = (2R)-3-phosphoglycerate</text>
        <dbReference type="Rhea" id="RHEA:15901"/>
        <dbReference type="ChEBI" id="CHEBI:58272"/>
        <dbReference type="ChEBI" id="CHEBI:58289"/>
        <dbReference type="EC" id="5.4.2.12"/>
    </reaction>
</comment>
<keyword evidence="7 9" id="KW-0464">Manganese</keyword>
<dbReference type="AlphaFoldDB" id="A0A932VPM0"/>
<dbReference type="PIRSF" id="PIRSF001492">
    <property type="entry name" value="IPGAM"/>
    <property type="match status" value="1"/>
</dbReference>
<feature type="binding site" evidence="9 12">
    <location>
        <position position="436"/>
    </location>
    <ligand>
        <name>Mn(2+)</name>
        <dbReference type="ChEBI" id="CHEBI:29035"/>
        <label>2</label>
    </ligand>
</feature>
<dbReference type="GO" id="GO:0030145">
    <property type="term" value="F:manganese ion binding"/>
    <property type="evidence" value="ECO:0007669"/>
    <property type="project" value="UniProtKB-UniRule"/>
</dbReference>
<keyword evidence="6 9" id="KW-0324">Glycolysis</keyword>
<dbReference type="PANTHER" id="PTHR31637">
    <property type="entry name" value="2,3-BISPHOSPHOGLYCERATE-INDEPENDENT PHOSPHOGLYCERATE MUTASE"/>
    <property type="match status" value="1"/>
</dbReference>
<dbReference type="InterPro" id="IPR005995">
    <property type="entry name" value="Pgm_bpd_ind"/>
</dbReference>
<comment type="cofactor">
    <cofactor evidence="9">
        <name>Mn(2+)</name>
        <dbReference type="ChEBI" id="CHEBI:29035"/>
    </cofactor>
    <text evidence="9">Binds 2 manganese ions per subunit.</text>
</comment>
<dbReference type="Proteomes" id="UP000753196">
    <property type="component" value="Unassembled WGS sequence"/>
</dbReference>
<comment type="function">
    <text evidence="2 9">Catalyzes the interconversion of 2-phosphoglycerate and 3-phosphoglycerate.</text>
</comment>
<evidence type="ECO:0000256" key="8">
    <source>
        <dbReference type="ARBA" id="ARBA00023235"/>
    </source>
</evidence>
<dbReference type="GO" id="GO:0006096">
    <property type="term" value="P:glycolytic process"/>
    <property type="evidence" value="ECO:0007669"/>
    <property type="project" value="UniProtKB-UniRule"/>
</dbReference>
<evidence type="ECO:0000256" key="11">
    <source>
        <dbReference type="PIRSR" id="PIRSR001492-1"/>
    </source>
</evidence>
<dbReference type="GO" id="GO:0006007">
    <property type="term" value="P:glucose catabolic process"/>
    <property type="evidence" value="ECO:0007669"/>
    <property type="project" value="InterPro"/>
</dbReference>
<dbReference type="EC" id="5.4.2.12" evidence="9 10"/>
<feature type="domain" description="BPG-independent PGAM N-terminal" evidence="14">
    <location>
        <begin position="83"/>
        <end position="293"/>
    </location>
</feature>
<evidence type="ECO:0000256" key="6">
    <source>
        <dbReference type="ARBA" id="ARBA00023152"/>
    </source>
</evidence>
<dbReference type="Pfam" id="PF01676">
    <property type="entry name" value="Metalloenzyme"/>
    <property type="match status" value="1"/>
</dbReference>
<feature type="active site" description="Phosphoserine intermediate" evidence="9 11">
    <location>
        <position position="62"/>
    </location>
</feature>
<evidence type="ECO:0000256" key="10">
    <source>
        <dbReference type="NCBIfam" id="TIGR01307"/>
    </source>
</evidence>
<evidence type="ECO:0000256" key="4">
    <source>
        <dbReference type="ARBA" id="ARBA00008819"/>
    </source>
</evidence>
<dbReference type="FunFam" id="3.40.1450.10:FF:000002">
    <property type="entry name" value="2,3-bisphosphoglycerate-independent phosphoglycerate mutase"/>
    <property type="match status" value="1"/>
</dbReference>
<dbReference type="Gene3D" id="3.40.1450.10">
    <property type="entry name" value="BPG-independent phosphoglycerate mutase, domain B"/>
    <property type="match status" value="1"/>
</dbReference>
<evidence type="ECO:0000256" key="3">
    <source>
        <dbReference type="ARBA" id="ARBA00004798"/>
    </source>
</evidence>
<comment type="similarity">
    <text evidence="4 9">Belongs to the BPG-independent phosphoglycerate mutase family.</text>
</comment>
<dbReference type="InterPro" id="IPR036646">
    <property type="entry name" value="PGAM_B_sf"/>
</dbReference>
<dbReference type="InterPro" id="IPR017850">
    <property type="entry name" value="Alkaline_phosphatase_core_sf"/>
</dbReference>
<dbReference type="SUPFAM" id="SSF64158">
    <property type="entry name" value="2,3-Bisphosphoglycerate-independent phosphoglycerate mutase, substrate-binding domain"/>
    <property type="match status" value="1"/>
</dbReference>
<feature type="binding site" evidence="9">
    <location>
        <position position="330"/>
    </location>
    <ligand>
        <name>substrate</name>
    </ligand>
</feature>
<evidence type="ECO:0000256" key="2">
    <source>
        <dbReference type="ARBA" id="ARBA00002315"/>
    </source>
</evidence>
<dbReference type="GO" id="GO:0004619">
    <property type="term" value="F:phosphoglycerate mutase activity"/>
    <property type="evidence" value="ECO:0007669"/>
    <property type="project" value="UniProtKB-UniRule"/>
</dbReference>
<feature type="binding site" evidence="9 12">
    <location>
        <position position="62"/>
    </location>
    <ligand>
        <name>Mn(2+)</name>
        <dbReference type="ChEBI" id="CHEBI:29035"/>
        <label>2</label>
    </ligand>
</feature>
<evidence type="ECO:0000259" key="13">
    <source>
        <dbReference type="Pfam" id="PF01676"/>
    </source>
</evidence>
<feature type="binding site" evidence="9">
    <location>
        <position position="192"/>
    </location>
    <ligand>
        <name>substrate</name>
    </ligand>
</feature>
<comment type="pathway">
    <text evidence="3 9">Carbohydrate degradation; glycolysis; pyruvate from D-glyceraldehyde 3-phosphate: step 3/5.</text>
</comment>
<dbReference type="InterPro" id="IPR006124">
    <property type="entry name" value="Metalloenzyme"/>
</dbReference>
<feature type="binding site" evidence="9">
    <location>
        <position position="186"/>
    </location>
    <ligand>
        <name>substrate</name>
    </ligand>
</feature>
<feature type="binding site" evidence="9">
    <location>
        <position position="123"/>
    </location>
    <ligand>
        <name>substrate</name>
    </ligand>
</feature>
<dbReference type="Gene3D" id="3.40.720.10">
    <property type="entry name" value="Alkaline Phosphatase, subunit A"/>
    <property type="match status" value="1"/>
</dbReference>
<proteinExistence type="inferred from homology"/>
<evidence type="ECO:0000256" key="1">
    <source>
        <dbReference type="ARBA" id="ARBA00000370"/>
    </source>
</evidence>
<feature type="binding site" evidence="9 12">
    <location>
        <position position="399"/>
    </location>
    <ligand>
        <name>Mn(2+)</name>
        <dbReference type="ChEBI" id="CHEBI:29035"/>
        <label>1</label>
    </ligand>
</feature>
<keyword evidence="8 9" id="KW-0413">Isomerase</keyword>
<comment type="caution">
    <text evidence="9">Lacks conserved residue(s) required for the propagation of feature annotation.</text>
</comment>
<dbReference type="InterPro" id="IPR011258">
    <property type="entry name" value="BPG-indep_PGM_N"/>
</dbReference>
<feature type="binding site" evidence="9 12">
    <location>
        <position position="455"/>
    </location>
    <ligand>
        <name>Mn(2+)</name>
        <dbReference type="ChEBI" id="CHEBI:29035"/>
        <label>1</label>
    </ligand>
</feature>
<dbReference type="GO" id="GO:0005737">
    <property type="term" value="C:cytoplasm"/>
    <property type="evidence" value="ECO:0007669"/>
    <property type="project" value="InterPro"/>
</dbReference>
<comment type="subunit">
    <text evidence="9">Monomer.</text>
</comment>
<evidence type="ECO:0000313" key="16">
    <source>
        <dbReference type="Proteomes" id="UP000753196"/>
    </source>
</evidence>
<dbReference type="NCBIfam" id="TIGR01307">
    <property type="entry name" value="pgm_bpd_ind"/>
    <property type="match status" value="1"/>
</dbReference>
<evidence type="ECO:0000256" key="9">
    <source>
        <dbReference type="HAMAP-Rule" id="MF_01038"/>
    </source>
</evidence>
<dbReference type="Pfam" id="PF06415">
    <property type="entry name" value="iPGM_N"/>
    <property type="match status" value="1"/>
</dbReference>
<comment type="caution">
    <text evidence="15">The sequence shown here is derived from an EMBL/GenBank/DDBJ whole genome shotgun (WGS) entry which is preliminary data.</text>
</comment>
<dbReference type="SUPFAM" id="SSF53649">
    <property type="entry name" value="Alkaline phosphatase-like"/>
    <property type="match status" value="1"/>
</dbReference>
<name>A0A932VPM0_9BACT</name>